<feature type="binding site" evidence="4">
    <location>
        <position position="339"/>
    </location>
    <ligand>
        <name>pyridoxal 5'-phosphate</name>
        <dbReference type="ChEBI" id="CHEBI:597326"/>
    </ligand>
</feature>
<evidence type="ECO:0000256" key="5">
    <source>
        <dbReference type="SAM" id="MobiDB-lite"/>
    </source>
</evidence>
<feature type="binding site" evidence="4">
    <location>
        <position position="287"/>
    </location>
    <ligand>
        <name>pyridoxal 5'-phosphate</name>
        <dbReference type="ChEBI" id="CHEBI:597326"/>
    </ligand>
</feature>
<dbReference type="GO" id="GO:0097053">
    <property type="term" value="P:L-kynurenine catabolic process"/>
    <property type="evidence" value="ECO:0007669"/>
    <property type="project" value="UniProtKB-UniRule"/>
</dbReference>
<dbReference type="InterPro" id="IPR010111">
    <property type="entry name" value="Kynureninase"/>
</dbReference>
<feature type="binding site" evidence="4">
    <location>
        <begin position="199"/>
        <end position="202"/>
    </location>
    <ligand>
        <name>pyridoxal 5'-phosphate</name>
        <dbReference type="ChEBI" id="CHEBI:597326"/>
    </ligand>
</feature>
<gene>
    <name evidence="4" type="primary">KYNU</name>
</gene>
<dbReference type="GO" id="GO:0019441">
    <property type="term" value="P:L-tryptophan catabolic process to kynurenine"/>
    <property type="evidence" value="ECO:0007669"/>
    <property type="project" value="TreeGrafter"/>
</dbReference>
<feature type="binding site" evidence="4">
    <location>
        <position position="172"/>
    </location>
    <ligand>
        <name>pyridoxal 5'-phosphate</name>
        <dbReference type="ChEBI" id="CHEBI:597326"/>
    </ligand>
</feature>
<comment type="pathway">
    <text evidence="4">Amino-acid degradation; L-kynurenine degradation; L-alanine and anthranilate from L-kynurenine: step 1/1.</text>
</comment>
<comment type="similarity">
    <text evidence="4">Belongs to the kynureninase family.</text>
</comment>
<comment type="function">
    <text evidence="4">Catalyzes the cleavage of L-kynurenine (L-Kyn) and L-3-hydroxykynurenine (L-3OHKyn) into anthranilic acid (AA) and 3-hydroxyanthranilic acid (3-OHAA), respectively.</text>
</comment>
<feature type="compositionally biased region" description="Basic and acidic residues" evidence="5">
    <location>
        <begin position="420"/>
        <end position="445"/>
    </location>
</feature>
<feature type="binding site" evidence="4">
    <location>
        <position position="309"/>
    </location>
    <ligand>
        <name>pyridoxal 5'-phosphate</name>
        <dbReference type="ChEBI" id="CHEBI:597326"/>
    </ligand>
</feature>
<feature type="binding site" evidence="4">
    <location>
        <position position="171"/>
    </location>
    <ligand>
        <name>pyridoxal 5'-phosphate</name>
        <dbReference type="ChEBI" id="CHEBI:597326"/>
    </ligand>
</feature>
<evidence type="ECO:0000256" key="1">
    <source>
        <dbReference type="ARBA" id="ARBA00022642"/>
    </source>
</evidence>
<dbReference type="SUPFAM" id="SSF53383">
    <property type="entry name" value="PLP-dependent transferases"/>
    <property type="match status" value="1"/>
</dbReference>
<feature type="binding site" evidence="4">
    <location>
        <position position="367"/>
    </location>
    <ligand>
        <name>pyridoxal 5'-phosphate</name>
        <dbReference type="ChEBI" id="CHEBI:597326"/>
    </ligand>
</feature>
<dbReference type="AlphaFoldDB" id="A0A8W8NME4"/>
<dbReference type="NCBIfam" id="TIGR01814">
    <property type="entry name" value="kynureninase"/>
    <property type="match status" value="1"/>
</dbReference>
<dbReference type="InterPro" id="IPR000192">
    <property type="entry name" value="Aminotrans_V_dom"/>
</dbReference>
<accession>A0A8W8NME4</accession>
<evidence type="ECO:0000259" key="6">
    <source>
        <dbReference type="Pfam" id="PF00266"/>
    </source>
</evidence>
<dbReference type="EC" id="3.7.1.3" evidence="4"/>
<name>A0A8W8NME4_MAGGI</name>
<comment type="subcellular location">
    <subcellularLocation>
        <location evidence="4">Cytoplasm</location>
    </subcellularLocation>
</comment>
<keyword evidence="1 4" id="KW-0662">Pyridine nucleotide biosynthesis</keyword>
<dbReference type="GO" id="GO:0019805">
    <property type="term" value="P:quinolinate biosynthetic process"/>
    <property type="evidence" value="ECO:0007669"/>
    <property type="project" value="UniProtKB-UniRule"/>
</dbReference>
<dbReference type="GO" id="GO:0043420">
    <property type="term" value="P:anthranilate metabolic process"/>
    <property type="evidence" value="ECO:0007669"/>
    <property type="project" value="UniProtKB-UniRule"/>
</dbReference>
<dbReference type="Gene3D" id="3.90.1150.10">
    <property type="entry name" value="Aspartate Aminotransferase, domain 1"/>
    <property type="match status" value="1"/>
</dbReference>
<comment type="pathway">
    <text evidence="4">Cofactor biosynthesis; NAD(+) biosynthesis; quinolinate from L-kynurenine: step 2/3.</text>
</comment>
<dbReference type="Pfam" id="PF00266">
    <property type="entry name" value="Aminotran_5"/>
    <property type="match status" value="1"/>
</dbReference>
<feature type="region of interest" description="Disordered" evidence="5">
    <location>
        <begin position="415"/>
        <end position="445"/>
    </location>
</feature>
<keyword evidence="4" id="KW-0963">Cytoplasm</keyword>
<evidence type="ECO:0000256" key="2">
    <source>
        <dbReference type="ARBA" id="ARBA00022801"/>
    </source>
</evidence>
<dbReference type="GO" id="GO:0034354">
    <property type="term" value="P:'de novo' NAD+ biosynthetic process from L-tryptophan"/>
    <property type="evidence" value="ECO:0007669"/>
    <property type="project" value="UniProtKB-UniRule"/>
</dbReference>
<dbReference type="PIRSF" id="PIRSF038800">
    <property type="entry name" value="KYNU"/>
    <property type="match status" value="1"/>
</dbReference>
<dbReference type="InterPro" id="IPR015424">
    <property type="entry name" value="PyrdxlP-dep_Trfase"/>
</dbReference>
<sequence>MINIIHSKNMAQTAIKRQMFQSDSDYSKKIKNGVSNGNTTHHPLERLKVIAQEQGLDLTDRRFAEYMDSIDPIRHLREDFCYPKMKDLPKTDLQLVDPEEDCVYFCGNSLGLCPKKFKEYMLLEVNKWEKTGVEGHTSGDLPWAWFDEDFCEDMGKIVGAKKEEVAVMNGLTVNLHLQLISFYRPTPTRYKIMIESKAFPSDHYAVESQIEFHGYDPKTAMIEIEPRKGELLLRAEDILAKIEEEGDSIAVICLSGTQYYTGQVFDIPTITEAGHKKGCYVGWDLAHAAGNVELKLNEWGVDFACWCTYKYLNSGAGCMAGFFLHEKHKNNNFPKLKGWWGHKLDTRFKMDNKWSADTGALQYRISNAPGFLGPSIKASLEIFNKTSMKEIRAKSLLLTSYLEALILNKYGQPNEQQENGEVKGKVKENGQNGEVKEKVKENGQNGEVKEKVKENGQNGEDWKHVHVDILSPSDPTQRGAQLSLSFSVPILHVFEELTKRGVVCDERKPNVIRVAPAPLYCSFLDVYRGVNYLDQSVQSAARIS</sequence>
<dbReference type="InterPro" id="IPR015422">
    <property type="entry name" value="PyrdxlP-dep_Trfase_small"/>
</dbReference>
<dbReference type="GO" id="GO:0005737">
    <property type="term" value="C:cytoplasm"/>
    <property type="evidence" value="ECO:0007669"/>
    <property type="project" value="UniProtKB-SubCell"/>
</dbReference>
<dbReference type="HAMAP" id="MF_01970">
    <property type="entry name" value="Kynureninase"/>
    <property type="match status" value="1"/>
</dbReference>
<keyword evidence="3 4" id="KW-0663">Pyridoxal phosphate</keyword>
<proteinExistence type="inferred from homology"/>
<protein>
    <recommendedName>
        <fullName evidence="4">Kynureninase</fullName>
        <ecNumber evidence="4">3.7.1.3</ecNumber>
    </recommendedName>
    <alternativeName>
        <fullName evidence="4">L-kynurenine hydrolase</fullName>
    </alternativeName>
</protein>
<evidence type="ECO:0000256" key="3">
    <source>
        <dbReference type="ARBA" id="ARBA00022898"/>
    </source>
</evidence>
<dbReference type="PANTHER" id="PTHR14084:SF0">
    <property type="entry name" value="KYNURENINASE"/>
    <property type="match status" value="1"/>
</dbReference>
<dbReference type="InterPro" id="IPR015421">
    <property type="entry name" value="PyrdxlP-dep_Trfase_major"/>
</dbReference>
<feature type="binding site" evidence="4">
    <location>
        <position position="284"/>
    </location>
    <ligand>
        <name>pyridoxal 5'-phosphate</name>
        <dbReference type="ChEBI" id="CHEBI:597326"/>
    </ligand>
</feature>
<feature type="binding site" evidence="4">
    <location>
        <position position="255"/>
    </location>
    <ligand>
        <name>pyridoxal 5'-phosphate</name>
        <dbReference type="ChEBI" id="CHEBI:597326"/>
    </ligand>
</feature>
<dbReference type="EnsemblMetazoa" id="G6894.1">
    <property type="protein sequence ID" value="G6894.1:cds"/>
    <property type="gene ID" value="G6894"/>
</dbReference>
<comment type="catalytic activity">
    <reaction evidence="4">
        <text>3-hydroxy-L-kynurenine + H2O = 3-hydroxyanthranilate + L-alanine + H(+)</text>
        <dbReference type="Rhea" id="RHEA:25143"/>
        <dbReference type="ChEBI" id="CHEBI:15377"/>
        <dbReference type="ChEBI" id="CHEBI:15378"/>
        <dbReference type="ChEBI" id="CHEBI:36559"/>
        <dbReference type="ChEBI" id="CHEBI:57972"/>
        <dbReference type="ChEBI" id="CHEBI:58125"/>
    </reaction>
</comment>
<evidence type="ECO:0000256" key="4">
    <source>
        <dbReference type="HAMAP-Rule" id="MF_03017"/>
    </source>
</evidence>
<comment type="catalytic activity">
    <reaction evidence="4">
        <text>L-kynurenine + H2O = anthranilate + L-alanine + H(+)</text>
        <dbReference type="Rhea" id="RHEA:16813"/>
        <dbReference type="ChEBI" id="CHEBI:15377"/>
        <dbReference type="ChEBI" id="CHEBI:15378"/>
        <dbReference type="ChEBI" id="CHEBI:16567"/>
        <dbReference type="ChEBI" id="CHEBI:57959"/>
        <dbReference type="ChEBI" id="CHEBI:57972"/>
        <dbReference type="EC" id="3.7.1.3"/>
    </reaction>
</comment>
<dbReference type="GO" id="GO:0030170">
    <property type="term" value="F:pyridoxal phosphate binding"/>
    <property type="evidence" value="ECO:0007669"/>
    <property type="project" value="UniProtKB-UniRule"/>
</dbReference>
<dbReference type="PANTHER" id="PTHR14084">
    <property type="entry name" value="KYNURENINASE"/>
    <property type="match status" value="1"/>
</dbReference>
<evidence type="ECO:0000313" key="7">
    <source>
        <dbReference type="EnsemblMetazoa" id="G6894.1:cds"/>
    </source>
</evidence>
<keyword evidence="8" id="KW-1185">Reference proteome</keyword>
<feature type="modified residue" description="N6-(pyridoxal phosphate)lysine" evidence="4">
    <location>
        <position position="310"/>
    </location>
</feature>
<dbReference type="FunFam" id="3.40.640.10:FF:000031">
    <property type="entry name" value="Kynureninase"/>
    <property type="match status" value="1"/>
</dbReference>
<reference evidence="7" key="1">
    <citation type="submission" date="2022-08" db="UniProtKB">
        <authorList>
            <consortium name="EnsemblMetazoa"/>
        </authorList>
    </citation>
    <scope>IDENTIFICATION</scope>
    <source>
        <strain evidence="7">05x7-T-G4-1.051#20</strain>
    </source>
</reference>
<organism evidence="7 8">
    <name type="scientific">Magallana gigas</name>
    <name type="common">Pacific oyster</name>
    <name type="synonym">Crassostrea gigas</name>
    <dbReference type="NCBI Taxonomy" id="29159"/>
    <lineage>
        <taxon>Eukaryota</taxon>
        <taxon>Metazoa</taxon>
        <taxon>Spiralia</taxon>
        <taxon>Lophotrochozoa</taxon>
        <taxon>Mollusca</taxon>
        <taxon>Bivalvia</taxon>
        <taxon>Autobranchia</taxon>
        <taxon>Pteriomorphia</taxon>
        <taxon>Ostreida</taxon>
        <taxon>Ostreoidea</taxon>
        <taxon>Ostreidae</taxon>
        <taxon>Magallana</taxon>
    </lineage>
</organism>
<dbReference type="Gene3D" id="3.40.640.10">
    <property type="entry name" value="Type I PLP-dependent aspartate aminotransferase-like (Major domain)"/>
    <property type="match status" value="1"/>
</dbReference>
<feature type="domain" description="Aminotransferase class V" evidence="6">
    <location>
        <begin position="153"/>
        <end position="411"/>
    </location>
</feature>
<comment type="cofactor">
    <cofactor evidence="4">
        <name>pyridoxal 5'-phosphate</name>
        <dbReference type="ChEBI" id="CHEBI:597326"/>
    </cofactor>
</comment>
<dbReference type="Pfam" id="PF22580">
    <property type="entry name" value="KYNU_C"/>
    <property type="match status" value="1"/>
</dbReference>
<comment type="subunit">
    <text evidence="4">Homodimer.</text>
</comment>
<keyword evidence="2 4" id="KW-0378">Hydrolase</keyword>
<dbReference type="Proteomes" id="UP000005408">
    <property type="component" value="Unassembled WGS sequence"/>
</dbReference>
<dbReference type="GO" id="GO:0030429">
    <property type="term" value="F:kynureninase activity"/>
    <property type="evidence" value="ECO:0007669"/>
    <property type="project" value="UniProtKB-UniRule"/>
</dbReference>
<evidence type="ECO:0000313" key="8">
    <source>
        <dbReference type="Proteomes" id="UP000005408"/>
    </source>
</evidence>